<gene>
    <name evidence="1" type="ORF">MM415B05258_0012</name>
</gene>
<dbReference type="AlphaFoldDB" id="A0A6M3LMW4"/>
<accession>A0A6M3LMW4</accession>
<evidence type="ECO:0000313" key="1">
    <source>
        <dbReference type="EMBL" id="QJA95659.1"/>
    </source>
</evidence>
<protein>
    <submittedName>
        <fullName evidence="1">Uncharacterized protein</fullName>
    </submittedName>
</protein>
<reference evidence="1" key="1">
    <citation type="submission" date="2020-03" db="EMBL/GenBank/DDBJ databases">
        <title>The deep terrestrial virosphere.</title>
        <authorList>
            <person name="Holmfeldt K."/>
            <person name="Nilsson E."/>
            <person name="Simone D."/>
            <person name="Lopez-Fernandez M."/>
            <person name="Wu X."/>
            <person name="de Brujin I."/>
            <person name="Lundin D."/>
            <person name="Andersson A."/>
            <person name="Bertilsson S."/>
            <person name="Dopson M."/>
        </authorList>
    </citation>
    <scope>NUCLEOTIDE SEQUENCE</scope>
    <source>
        <strain evidence="1">MM415B05258</strain>
    </source>
</reference>
<name>A0A6M3LMW4_9ZZZZ</name>
<proteinExistence type="predicted"/>
<sequence>MDRQLSADGIGFALADAVVNNIKYGHHITEAGLVRNADH</sequence>
<organism evidence="1">
    <name type="scientific">viral metagenome</name>
    <dbReference type="NCBI Taxonomy" id="1070528"/>
    <lineage>
        <taxon>unclassified sequences</taxon>
        <taxon>metagenomes</taxon>
        <taxon>organismal metagenomes</taxon>
    </lineage>
</organism>
<dbReference type="EMBL" id="MT143332">
    <property type="protein sequence ID" value="QJA95659.1"/>
    <property type="molecule type" value="Genomic_DNA"/>
</dbReference>